<evidence type="ECO:0000259" key="3">
    <source>
        <dbReference type="Pfam" id="PF00188"/>
    </source>
</evidence>
<dbReference type="InterPro" id="IPR014044">
    <property type="entry name" value="CAP_dom"/>
</dbReference>
<organism evidence="4 5">
    <name type="scientific">Lentibacillus persicus</name>
    <dbReference type="NCBI Taxonomy" id="640948"/>
    <lineage>
        <taxon>Bacteria</taxon>
        <taxon>Bacillati</taxon>
        <taxon>Bacillota</taxon>
        <taxon>Bacilli</taxon>
        <taxon>Bacillales</taxon>
        <taxon>Bacillaceae</taxon>
        <taxon>Lentibacillus</taxon>
    </lineage>
</organism>
<dbReference type="PANTHER" id="PTHR31157:SF1">
    <property type="entry name" value="SCP DOMAIN-CONTAINING PROTEIN"/>
    <property type="match status" value="1"/>
</dbReference>
<reference evidence="5" key="1">
    <citation type="submission" date="2016-10" db="EMBL/GenBank/DDBJ databases">
        <authorList>
            <person name="Varghese N."/>
            <person name="Submissions S."/>
        </authorList>
    </citation>
    <scope>NUCLEOTIDE SEQUENCE [LARGE SCALE GENOMIC DNA]</scope>
    <source>
        <strain evidence="5">DSM 22530</strain>
    </source>
</reference>
<dbReference type="Gene3D" id="3.40.33.10">
    <property type="entry name" value="CAP"/>
    <property type="match status" value="1"/>
</dbReference>
<feature type="region of interest" description="Disordered" evidence="1">
    <location>
        <begin position="72"/>
        <end position="172"/>
    </location>
</feature>
<dbReference type="STRING" id="640948.SAMN05216238_11249"/>
<dbReference type="Pfam" id="PF00188">
    <property type="entry name" value="CAP"/>
    <property type="match status" value="1"/>
</dbReference>
<feature type="domain" description="SCP" evidence="3">
    <location>
        <begin position="182"/>
        <end position="294"/>
    </location>
</feature>
<keyword evidence="2" id="KW-0732">Signal</keyword>
<feature type="compositionally biased region" description="Basic and acidic residues" evidence="1">
    <location>
        <begin position="75"/>
        <end position="141"/>
    </location>
</feature>
<keyword evidence="5" id="KW-1185">Reference proteome</keyword>
<feature type="compositionally biased region" description="Low complexity" evidence="1">
    <location>
        <begin position="142"/>
        <end position="172"/>
    </location>
</feature>
<dbReference type="AlphaFoldDB" id="A0A1I1ZCR5"/>
<sequence length="297" mass="33788">MFNKLMVGSMTAALLFGGAFQTTADASASENNKSVQTKVYYSINGSDWTEASSDRFSNYLNKYFPQINWNKQQSTHKEQPEQDKPEKQEAPEESGKAEEDNNEQDKSQQEDKTAQQDKHQQEGKTEQQADKEQEQNADEPKAQAPQQPAEQQSQQNQQTEQNQQSQSQDAQQLNEFEQQVVELTNQEREAQGLEPLKVDTELSKVAREKSRDMATSNYFSHNSPNYGSPFDMMKQYGISYQTAGENIAKGQTTPEQVVNGWMNSEGHRENIMNPNFTHIGVGYVEQGNHWTQQFIGK</sequence>
<dbReference type="NCBIfam" id="TIGR02909">
    <property type="entry name" value="spore_YkwD"/>
    <property type="match status" value="1"/>
</dbReference>
<gene>
    <name evidence="4" type="ORF">SAMN05216238_11249</name>
</gene>
<feature type="signal peptide" evidence="2">
    <location>
        <begin position="1"/>
        <end position="24"/>
    </location>
</feature>
<dbReference type="OrthoDB" id="9783944at2"/>
<feature type="chain" id="PRO_5039539401" evidence="2">
    <location>
        <begin position="25"/>
        <end position="297"/>
    </location>
</feature>
<evidence type="ECO:0000256" key="1">
    <source>
        <dbReference type="SAM" id="MobiDB-lite"/>
    </source>
</evidence>
<dbReference type="RefSeq" id="WP_090086785.1">
    <property type="nucleotide sequence ID" value="NZ_FOMR01000012.1"/>
</dbReference>
<dbReference type="InterPro" id="IPR014258">
    <property type="entry name" value="CAP_domain_YkwD-like"/>
</dbReference>
<dbReference type="Proteomes" id="UP000199474">
    <property type="component" value="Unassembled WGS sequence"/>
</dbReference>
<evidence type="ECO:0000313" key="5">
    <source>
        <dbReference type="Proteomes" id="UP000199474"/>
    </source>
</evidence>
<dbReference type="InterPro" id="IPR035940">
    <property type="entry name" value="CAP_sf"/>
</dbReference>
<evidence type="ECO:0000256" key="2">
    <source>
        <dbReference type="SAM" id="SignalP"/>
    </source>
</evidence>
<name>A0A1I1ZCR5_9BACI</name>
<proteinExistence type="predicted"/>
<accession>A0A1I1ZCR5</accession>
<evidence type="ECO:0000313" key="4">
    <source>
        <dbReference type="EMBL" id="SFE29507.1"/>
    </source>
</evidence>
<dbReference type="CDD" id="cd05379">
    <property type="entry name" value="CAP_bacterial"/>
    <property type="match status" value="1"/>
</dbReference>
<dbReference type="PANTHER" id="PTHR31157">
    <property type="entry name" value="SCP DOMAIN-CONTAINING PROTEIN"/>
    <property type="match status" value="1"/>
</dbReference>
<dbReference type="SUPFAM" id="SSF55797">
    <property type="entry name" value="PR-1-like"/>
    <property type="match status" value="1"/>
</dbReference>
<protein>
    <submittedName>
        <fullName evidence="4">Uncharacterized protein, YkwD family</fullName>
    </submittedName>
</protein>
<dbReference type="EMBL" id="FOMR01000012">
    <property type="protein sequence ID" value="SFE29507.1"/>
    <property type="molecule type" value="Genomic_DNA"/>
</dbReference>